<evidence type="ECO:0000313" key="2">
    <source>
        <dbReference type="EMBL" id="CEN56733.1"/>
    </source>
</evidence>
<evidence type="ECO:0008006" key="4">
    <source>
        <dbReference type="Google" id="ProtNLM"/>
    </source>
</evidence>
<evidence type="ECO:0000256" key="1">
    <source>
        <dbReference type="SAM" id="SignalP"/>
    </source>
</evidence>
<keyword evidence="1" id="KW-0732">Signal</keyword>
<evidence type="ECO:0000313" key="3">
    <source>
        <dbReference type="Proteomes" id="UP000056322"/>
    </source>
</evidence>
<protein>
    <recommendedName>
        <fullName evidence="4">Choline dehydrogenase</fullName>
    </recommendedName>
</protein>
<dbReference type="AlphaFoldDB" id="A0A0B7J1X1"/>
<accession>A0A0B7J1X1</accession>
<feature type="signal peptide" evidence="1">
    <location>
        <begin position="1"/>
        <end position="22"/>
    </location>
</feature>
<dbReference type="Proteomes" id="UP000056322">
    <property type="component" value="Chromosome 1"/>
</dbReference>
<dbReference type="KEGG" id="mbac:BN1209_1696"/>
<dbReference type="HOGENOM" id="CLU_074587_2_0_4"/>
<proteinExistence type="predicted"/>
<dbReference type="EMBL" id="LN794158">
    <property type="protein sequence ID" value="CEN56733.1"/>
    <property type="molecule type" value="Genomic_DNA"/>
</dbReference>
<reference evidence="3" key="1">
    <citation type="submission" date="2014-12" db="EMBL/GenBank/DDBJ databases">
        <authorList>
            <person name="Salcher M.M."/>
        </authorList>
    </citation>
    <scope>NUCLEOTIDE SEQUENCE [LARGE SCALE GENOMIC DNA]</scope>
    <source>
        <strain evidence="3">MMS-10A-171</strain>
    </source>
</reference>
<keyword evidence="3" id="KW-1185">Reference proteome</keyword>
<feature type="chain" id="PRO_5002118203" description="Choline dehydrogenase" evidence="1">
    <location>
        <begin position="23"/>
        <end position="290"/>
    </location>
</feature>
<dbReference type="STRING" id="1581680.BN1209_1696"/>
<sequence>MRKSLLLVAVLGTLASSQAVMAAEAAAATPTWTFPTSVSLVSDYIWRGQSQTWGNPAVQAGIEADHVSGAYVGFWGSNVSSHWLPNANVEMDFSAGFRNTFATDFKYDIGGTYIYYPDADFSKAPVFAYQKSKLNTLELYGSLGWKWFMVKGGYMPTKFYGWNTNNSGTAATNPPNGQSFAGDASAGLTGDTKGSYYYSASASYDFPMAINVAGEVGHQTIANSTGLDWTWYKLGVTKTFEGTLAGWSVNAFYTGTTGSDAYKGFLSFDKASDTSTVDKSKFVVGITKSF</sequence>
<dbReference type="RefSeq" id="WP_045751772.1">
    <property type="nucleotide sequence ID" value="NZ_LN794158.1"/>
</dbReference>
<organism evidence="2 3">
    <name type="scientific">Candidatus Methylopumilus turicensis</name>
    <dbReference type="NCBI Taxonomy" id="1581680"/>
    <lineage>
        <taxon>Bacteria</taxon>
        <taxon>Pseudomonadati</taxon>
        <taxon>Pseudomonadota</taxon>
        <taxon>Betaproteobacteria</taxon>
        <taxon>Nitrosomonadales</taxon>
        <taxon>Methylophilaceae</taxon>
        <taxon>Candidatus Methylopumilus</taxon>
    </lineage>
</organism>
<dbReference type="Pfam" id="PF09694">
    <property type="entry name" value="Gcw_chp"/>
    <property type="match status" value="1"/>
</dbReference>
<dbReference type="OrthoDB" id="9793561at2"/>
<name>A0A0B7J1X1_9PROT</name>
<dbReference type="InterPro" id="IPR010239">
    <property type="entry name" value="CHP02001"/>
</dbReference>
<dbReference type="NCBIfam" id="TIGR02001">
    <property type="entry name" value="gcw_chp"/>
    <property type="match status" value="1"/>
</dbReference>
<gene>
    <name evidence="2" type="ORF">BN1209_1696</name>
</gene>